<organism evidence="1 2">
    <name type="scientific">Trachymyrmex septentrionalis</name>
    <dbReference type="NCBI Taxonomy" id="34720"/>
    <lineage>
        <taxon>Eukaryota</taxon>
        <taxon>Metazoa</taxon>
        <taxon>Ecdysozoa</taxon>
        <taxon>Arthropoda</taxon>
        <taxon>Hexapoda</taxon>
        <taxon>Insecta</taxon>
        <taxon>Pterygota</taxon>
        <taxon>Neoptera</taxon>
        <taxon>Endopterygota</taxon>
        <taxon>Hymenoptera</taxon>
        <taxon>Apocrita</taxon>
        <taxon>Aculeata</taxon>
        <taxon>Formicoidea</taxon>
        <taxon>Formicidae</taxon>
        <taxon>Myrmicinae</taxon>
        <taxon>Trachymyrmex</taxon>
    </lineage>
</organism>
<evidence type="ECO:0000313" key="2">
    <source>
        <dbReference type="Proteomes" id="UP000078541"/>
    </source>
</evidence>
<dbReference type="STRING" id="34720.A0A151K0N3"/>
<sequence length="195" mass="22386">MSINVDILFYYRYVDDICTAVSSSKIDILLQQFNSFYPQLQFTTEIGGEKINFLDITISINKNHFIFISYNWVSTFKKSHRLVFNSDQSFQLEIHSGRSLSNEGVKKVECVVQSISSITHSYTIQSIISCNGNLLLLLFIVLKKNNLIFTSINVIVKASKSDYFKMLLEETYFPNIESNSVLLIDLWTGHCPNII</sequence>
<dbReference type="Proteomes" id="UP000078541">
    <property type="component" value="Unassembled WGS sequence"/>
</dbReference>
<dbReference type="AlphaFoldDB" id="A0A151K0N3"/>
<name>A0A151K0N3_9HYME</name>
<evidence type="ECO:0008006" key="3">
    <source>
        <dbReference type="Google" id="ProtNLM"/>
    </source>
</evidence>
<protein>
    <recommendedName>
        <fullName evidence="3">Reverse transcriptase domain-containing protein</fullName>
    </recommendedName>
</protein>
<keyword evidence="2" id="KW-1185">Reference proteome</keyword>
<evidence type="ECO:0000313" key="1">
    <source>
        <dbReference type="EMBL" id="KYN43248.1"/>
    </source>
</evidence>
<dbReference type="EMBL" id="KQ981283">
    <property type="protein sequence ID" value="KYN43248.1"/>
    <property type="molecule type" value="Genomic_DNA"/>
</dbReference>
<proteinExistence type="predicted"/>
<reference evidence="1 2" key="1">
    <citation type="submission" date="2016-03" db="EMBL/GenBank/DDBJ databases">
        <title>Trachymyrmex septentrionalis WGS genome.</title>
        <authorList>
            <person name="Nygaard S."/>
            <person name="Hu H."/>
            <person name="Boomsma J."/>
            <person name="Zhang G."/>
        </authorList>
    </citation>
    <scope>NUCLEOTIDE SEQUENCE [LARGE SCALE GENOMIC DNA]</scope>
    <source>
        <strain evidence="1">Tsep2-gDNA-1</strain>
        <tissue evidence="1">Whole body</tissue>
    </source>
</reference>
<gene>
    <name evidence="1" type="ORF">ALC56_02311</name>
</gene>
<accession>A0A151K0N3</accession>